<gene>
    <name evidence="1" type="ORF">UFOVP116_116</name>
</gene>
<protein>
    <submittedName>
        <fullName evidence="1">Uncharacterized protein</fullName>
    </submittedName>
</protein>
<reference evidence="1" key="1">
    <citation type="submission" date="2020-04" db="EMBL/GenBank/DDBJ databases">
        <authorList>
            <person name="Chiriac C."/>
            <person name="Salcher M."/>
            <person name="Ghai R."/>
            <person name="Kavagutti S V."/>
        </authorList>
    </citation>
    <scope>NUCLEOTIDE SEQUENCE</scope>
</reference>
<name>A0A6J5LA60_9CAUD</name>
<dbReference type="EMBL" id="LR796237">
    <property type="protein sequence ID" value="CAB4129790.1"/>
    <property type="molecule type" value="Genomic_DNA"/>
</dbReference>
<accession>A0A6J5LA60</accession>
<sequence>MKISFCVSTGPSLDSFDVSILGGVGPIYSHDIVSGFAAVDNLIVTDAAKITEIMATGYKTNYYTTTDIYKKLPESEYLHELSPLPQRGKRQQDMPHNWSPAALAVLLASQQNSSLVFMLGYEQIGMDSQVAELMGSTQEAPNNSYLTYQLARVYEWFPNTQFIMIQSETSVLLPSWSNYVNLTTDSFASLQQFLDNF</sequence>
<evidence type="ECO:0000313" key="1">
    <source>
        <dbReference type="EMBL" id="CAB4129790.1"/>
    </source>
</evidence>
<organism evidence="1">
    <name type="scientific">uncultured Caudovirales phage</name>
    <dbReference type="NCBI Taxonomy" id="2100421"/>
    <lineage>
        <taxon>Viruses</taxon>
        <taxon>Duplodnaviria</taxon>
        <taxon>Heunggongvirae</taxon>
        <taxon>Uroviricota</taxon>
        <taxon>Caudoviricetes</taxon>
        <taxon>Peduoviridae</taxon>
        <taxon>Maltschvirus</taxon>
        <taxon>Maltschvirus maltsch</taxon>
    </lineage>
</organism>
<proteinExistence type="predicted"/>